<keyword evidence="2 8" id="KW-0479">Metal-binding</keyword>
<dbReference type="PANTHER" id="PTHR11113">
    <property type="entry name" value="N-ACETYLGLUCOSAMINE-6-PHOSPHATE DEACETYLASE"/>
    <property type="match status" value="1"/>
</dbReference>
<dbReference type="RefSeq" id="WP_161709212.1">
    <property type="nucleotide sequence ID" value="NZ_JAABLQ010000002.1"/>
</dbReference>
<dbReference type="GO" id="GO:0006046">
    <property type="term" value="P:N-acetylglucosamine catabolic process"/>
    <property type="evidence" value="ECO:0007669"/>
    <property type="project" value="TreeGrafter"/>
</dbReference>
<comment type="cofactor">
    <cofactor evidence="8">
        <name>a divalent metal cation</name>
        <dbReference type="ChEBI" id="CHEBI:60240"/>
    </cofactor>
    <text evidence="8">Binds 1 divalent metal cation per subunit.</text>
</comment>
<keyword evidence="3 5" id="KW-0378">Hydrolase</keyword>
<feature type="active site" description="Proton donor/acceptor" evidence="6">
    <location>
        <position position="269"/>
    </location>
</feature>
<dbReference type="SUPFAM" id="SSF51556">
    <property type="entry name" value="Metallo-dependent hydrolases"/>
    <property type="match status" value="1"/>
</dbReference>
<evidence type="ECO:0000256" key="1">
    <source>
        <dbReference type="ARBA" id="ARBA00010716"/>
    </source>
</evidence>
<evidence type="ECO:0000256" key="2">
    <source>
        <dbReference type="ARBA" id="ARBA00022723"/>
    </source>
</evidence>
<proteinExistence type="inferred from homology"/>
<dbReference type="Gene3D" id="2.30.40.10">
    <property type="entry name" value="Urease, subunit C, domain 1"/>
    <property type="match status" value="1"/>
</dbReference>
<evidence type="ECO:0000256" key="5">
    <source>
        <dbReference type="PIRNR" id="PIRNR038994"/>
    </source>
</evidence>
<gene>
    <name evidence="10" type="ORF">GWI72_14955</name>
</gene>
<feature type="binding site" evidence="8">
    <location>
        <position position="190"/>
    </location>
    <ligand>
        <name>Zn(2+)</name>
        <dbReference type="ChEBI" id="CHEBI:29105"/>
    </ligand>
</feature>
<evidence type="ECO:0000256" key="6">
    <source>
        <dbReference type="PIRSR" id="PIRSR038994-1"/>
    </source>
</evidence>
<dbReference type="Pfam" id="PF01979">
    <property type="entry name" value="Amidohydro_1"/>
    <property type="match status" value="1"/>
</dbReference>
<feature type="binding site" evidence="7">
    <location>
        <position position="135"/>
    </location>
    <ligand>
        <name>substrate</name>
    </ligand>
</feature>
<dbReference type="AlphaFoldDB" id="A0A7X5F4G3"/>
<dbReference type="InterPro" id="IPR032466">
    <property type="entry name" value="Metal_Hydrolase"/>
</dbReference>
<evidence type="ECO:0000256" key="7">
    <source>
        <dbReference type="PIRSR" id="PIRSR038994-2"/>
    </source>
</evidence>
<dbReference type="InterPro" id="IPR011059">
    <property type="entry name" value="Metal-dep_hydrolase_composite"/>
</dbReference>
<evidence type="ECO:0000259" key="9">
    <source>
        <dbReference type="Pfam" id="PF01979"/>
    </source>
</evidence>
<dbReference type="Gene3D" id="3.20.20.140">
    <property type="entry name" value="Metal-dependent hydrolases"/>
    <property type="match status" value="1"/>
</dbReference>
<evidence type="ECO:0000313" key="10">
    <source>
        <dbReference type="EMBL" id="NBN79573.1"/>
    </source>
</evidence>
<dbReference type="InterPro" id="IPR003764">
    <property type="entry name" value="GlcNAc_6-P_deAcase"/>
</dbReference>
<feature type="domain" description="Amidohydrolase-related" evidence="9">
    <location>
        <begin position="49"/>
        <end position="351"/>
    </location>
</feature>
<accession>A0A7X5F4G3</accession>
<keyword evidence="11" id="KW-1185">Reference proteome</keyword>
<keyword evidence="4 5" id="KW-0119">Carbohydrate metabolism</keyword>
<organism evidence="10 11">
    <name type="scientific">Pannonibacter tanglangensis</name>
    <dbReference type="NCBI Taxonomy" id="2750084"/>
    <lineage>
        <taxon>Bacteria</taxon>
        <taxon>Pseudomonadati</taxon>
        <taxon>Pseudomonadota</taxon>
        <taxon>Alphaproteobacteria</taxon>
        <taxon>Hyphomicrobiales</taxon>
        <taxon>Stappiaceae</taxon>
        <taxon>Pannonibacter</taxon>
    </lineage>
</organism>
<feature type="binding site" evidence="8">
    <location>
        <position position="211"/>
    </location>
    <ligand>
        <name>Zn(2+)</name>
        <dbReference type="ChEBI" id="CHEBI:29105"/>
    </ligand>
</feature>
<dbReference type="GO" id="GO:0008448">
    <property type="term" value="F:N-acetylglucosamine-6-phosphate deacetylase activity"/>
    <property type="evidence" value="ECO:0007669"/>
    <property type="project" value="InterPro"/>
</dbReference>
<dbReference type="InterPro" id="IPR006680">
    <property type="entry name" value="Amidohydro-rel"/>
</dbReference>
<sequence>MTRMIAPELVYLDGDLLRGQVVEVTDGRVTAVRPRRSDDARPEAEPYLLLPALTDLQVNGGGGVMLNSEPTPEGMAAIIAAHRGLGTGWILPTVITDAPEVLARTVEAALEMKGTPGFLGLHIEGPHIAPARRGTHKEAFIRPLDDTTIHHCERLRAAGIPVLLTLAPERTAPETITRLADLGVIVSAGHTEADAATTDRALAAGLSAFTHLFNAMPPMTSRAPGIVAAAIRSRAHVGLIADGIHVDWRMAQIACAARSEKNLTFLVSDAMATVGGPEHFTLYGQDIFVRDGALVNAEGSLAGAHIDMVTSLANAHHHIGLPLAEAIAMATDVPRAAMNLPPLGIATGLPAGDLLALDAAWQRVPI</sequence>
<comment type="similarity">
    <text evidence="1 5">Belongs to the metallo-dependent hydrolases superfamily. NagA family.</text>
</comment>
<evidence type="ECO:0000256" key="3">
    <source>
        <dbReference type="ARBA" id="ARBA00022801"/>
    </source>
</evidence>
<feature type="binding site" evidence="7">
    <location>
        <begin position="301"/>
        <end position="303"/>
    </location>
    <ligand>
        <name>substrate</name>
    </ligand>
</feature>
<name>A0A7X5F4G3_9HYPH</name>
<feature type="binding site" evidence="7">
    <location>
        <position position="245"/>
    </location>
    <ligand>
        <name>substrate</name>
    </ligand>
</feature>
<feature type="binding site" evidence="7">
    <location>
        <position position="222"/>
    </location>
    <ligand>
        <name>substrate</name>
    </ligand>
</feature>
<reference evidence="11" key="1">
    <citation type="submission" date="2020-01" db="EMBL/GenBank/DDBJ databases">
        <authorList>
            <person name="Fang Y."/>
            <person name="Sun R."/>
            <person name="Nie L."/>
            <person name="He J."/>
            <person name="Hao L."/>
            <person name="Wang L."/>
            <person name="Su S."/>
            <person name="Lv E."/>
            <person name="Zhang Z."/>
            <person name="Xie R."/>
            <person name="Liu H."/>
        </authorList>
    </citation>
    <scope>NUCLEOTIDE SEQUENCE [LARGE SCALE GENOMIC DNA]</scope>
    <source>
        <strain evidence="11">XCT-53</strain>
    </source>
</reference>
<dbReference type="PIRSF" id="PIRSF038994">
    <property type="entry name" value="NagA"/>
    <property type="match status" value="1"/>
</dbReference>
<dbReference type="EMBL" id="JAABLQ010000002">
    <property type="protein sequence ID" value="NBN79573.1"/>
    <property type="molecule type" value="Genomic_DNA"/>
</dbReference>
<feature type="binding site" evidence="7">
    <location>
        <begin position="214"/>
        <end position="215"/>
    </location>
    <ligand>
        <name>substrate</name>
    </ligand>
</feature>
<dbReference type="Proteomes" id="UP000586722">
    <property type="component" value="Unassembled WGS sequence"/>
</dbReference>
<evidence type="ECO:0000313" key="11">
    <source>
        <dbReference type="Proteomes" id="UP000586722"/>
    </source>
</evidence>
<dbReference type="GO" id="GO:0046872">
    <property type="term" value="F:metal ion binding"/>
    <property type="evidence" value="ECO:0007669"/>
    <property type="project" value="UniProtKB-KW"/>
</dbReference>
<evidence type="ECO:0000256" key="4">
    <source>
        <dbReference type="ARBA" id="ARBA00023277"/>
    </source>
</evidence>
<feature type="binding site" evidence="8">
    <location>
        <position position="124"/>
    </location>
    <ligand>
        <name>Zn(2+)</name>
        <dbReference type="ChEBI" id="CHEBI:29105"/>
    </ligand>
</feature>
<dbReference type="PANTHER" id="PTHR11113:SF14">
    <property type="entry name" value="N-ACETYLGLUCOSAMINE-6-PHOSPHATE DEACETYLASE"/>
    <property type="match status" value="1"/>
</dbReference>
<protein>
    <submittedName>
        <fullName evidence="10">Amidohydrolase family protein</fullName>
    </submittedName>
</protein>
<comment type="caution">
    <text evidence="10">The sequence shown here is derived from an EMBL/GenBank/DDBJ whole genome shotgun (WGS) entry which is preliminary data.</text>
</comment>
<evidence type="ECO:0000256" key="8">
    <source>
        <dbReference type="PIRSR" id="PIRSR038994-3"/>
    </source>
</evidence>